<feature type="compositionally biased region" description="Basic and acidic residues" evidence="11">
    <location>
        <begin position="510"/>
        <end position="519"/>
    </location>
</feature>
<evidence type="ECO:0000256" key="8">
    <source>
        <dbReference type="ARBA" id="ARBA00023163"/>
    </source>
</evidence>
<dbReference type="SMART" id="SM00091">
    <property type="entry name" value="PAS"/>
    <property type="match status" value="1"/>
</dbReference>
<keyword evidence="5" id="KW-0524">Neurogenesis</keyword>
<feature type="domain" description="BHLH" evidence="13">
    <location>
        <begin position="1"/>
        <end position="53"/>
    </location>
</feature>
<gene>
    <name evidence="14" type="ORF">H4Q32_022012</name>
</gene>
<dbReference type="Pfam" id="PF23171">
    <property type="entry name" value="bHLH_HIF1A"/>
    <property type="match status" value="1"/>
</dbReference>
<feature type="region of interest" description="Disordered" evidence="11">
    <location>
        <begin position="464"/>
        <end position="596"/>
    </location>
</feature>
<dbReference type="PROSITE" id="PS50112">
    <property type="entry name" value="PAS"/>
    <property type="match status" value="1"/>
</dbReference>
<dbReference type="PANTHER" id="PTHR23043">
    <property type="entry name" value="HYPOXIA-INDUCIBLE FACTOR 1 ALPHA"/>
    <property type="match status" value="1"/>
</dbReference>
<dbReference type="SMART" id="SM00086">
    <property type="entry name" value="PAC"/>
    <property type="match status" value="1"/>
</dbReference>
<dbReference type="SMART" id="SM00353">
    <property type="entry name" value="HLH"/>
    <property type="match status" value="1"/>
</dbReference>
<name>A0ABQ8MS58_LABRO</name>
<feature type="compositionally biased region" description="Basic and acidic residues" evidence="11">
    <location>
        <begin position="536"/>
        <end position="549"/>
    </location>
</feature>
<dbReference type="SUPFAM" id="SSF55785">
    <property type="entry name" value="PYP-like sensor domain (PAS domain)"/>
    <property type="match status" value="2"/>
</dbReference>
<dbReference type="PANTHER" id="PTHR23043:SF22">
    <property type="entry name" value="SINGLE-MINDED HOMOLOG 1"/>
    <property type="match status" value="1"/>
</dbReference>
<dbReference type="EMBL" id="JACTAM010000004">
    <property type="protein sequence ID" value="KAI2665662.1"/>
    <property type="molecule type" value="Genomic_DNA"/>
</dbReference>
<keyword evidence="8" id="KW-0804">Transcription</keyword>
<evidence type="ECO:0000256" key="7">
    <source>
        <dbReference type="ARBA" id="ARBA00023125"/>
    </source>
</evidence>
<keyword evidence="3" id="KW-0677">Repeat</keyword>
<evidence type="ECO:0000256" key="1">
    <source>
        <dbReference type="ARBA" id="ARBA00004123"/>
    </source>
</evidence>
<dbReference type="CDD" id="cd11434">
    <property type="entry name" value="bHLH-PAS_SIM"/>
    <property type="match status" value="1"/>
</dbReference>
<dbReference type="InterPro" id="IPR035965">
    <property type="entry name" value="PAS-like_dom_sf"/>
</dbReference>
<evidence type="ECO:0000256" key="9">
    <source>
        <dbReference type="ARBA" id="ARBA00023242"/>
    </source>
</evidence>
<organism evidence="14 15">
    <name type="scientific">Labeo rohita</name>
    <name type="common">Indian major carp</name>
    <name type="synonym">Cyprinus rohita</name>
    <dbReference type="NCBI Taxonomy" id="84645"/>
    <lineage>
        <taxon>Eukaryota</taxon>
        <taxon>Metazoa</taxon>
        <taxon>Chordata</taxon>
        <taxon>Craniata</taxon>
        <taxon>Vertebrata</taxon>
        <taxon>Euteleostomi</taxon>
        <taxon>Actinopterygii</taxon>
        <taxon>Neopterygii</taxon>
        <taxon>Teleostei</taxon>
        <taxon>Ostariophysi</taxon>
        <taxon>Cypriniformes</taxon>
        <taxon>Cyprinidae</taxon>
        <taxon>Labeoninae</taxon>
        <taxon>Labeonini</taxon>
        <taxon>Labeo</taxon>
    </lineage>
</organism>
<evidence type="ECO:0000256" key="6">
    <source>
        <dbReference type="ARBA" id="ARBA00023015"/>
    </source>
</evidence>
<dbReference type="InterPro" id="IPR013655">
    <property type="entry name" value="PAS_fold_3"/>
</dbReference>
<dbReference type="InterPro" id="IPR000014">
    <property type="entry name" value="PAS"/>
</dbReference>
<keyword evidence="9" id="KW-0539">Nucleus</keyword>
<comment type="caution">
    <text evidence="14">The sequence shown here is derived from an EMBL/GenBank/DDBJ whole genome shotgun (WGS) entry which is preliminary data.</text>
</comment>
<keyword evidence="2" id="KW-0217">Developmental protein</keyword>
<dbReference type="Pfam" id="PF08447">
    <property type="entry name" value="PAS_3"/>
    <property type="match status" value="1"/>
</dbReference>
<feature type="compositionally biased region" description="Low complexity" evidence="11">
    <location>
        <begin position="550"/>
        <end position="564"/>
    </location>
</feature>
<dbReference type="InterPro" id="IPR011598">
    <property type="entry name" value="bHLH_dom"/>
</dbReference>
<protein>
    <recommendedName>
        <fullName evidence="16">Single-minded-like protein</fullName>
    </recommendedName>
</protein>
<evidence type="ECO:0000259" key="12">
    <source>
        <dbReference type="PROSITE" id="PS50112"/>
    </source>
</evidence>
<reference evidence="14 15" key="1">
    <citation type="submission" date="2022-01" db="EMBL/GenBank/DDBJ databases">
        <title>A high-quality chromosome-level genome assembly of rohu carp, Labeo rohita.</title>
        <authorList>
            <person name="Arick M.A. II"/>
            <person name="Hsu C.-Y."/>
            <person name="Magbanua Z."/>
            <person name="Pechanova O."/>
            <person name="Grover C."/>
            <person name="Miller E."/>
            <person name="Thrash A."/>
            <person name="Ezzel L."/>
            <person name="Alam S."/>
            <person name="Benzie J."/>
            <person name="Hamilton M."/>
            <person name="Karsi A."/>
            <person name="Lawrence M.L."/>
            <person name="Peterson D.G."/>
        </authorList>
    </citation>
    <scope>NUCLEOTIDE SEQUENCE [LARGE SCALE GENOMIC DNA]</scope>
    <source>
        <strain evidence="15">BAU-BD-2019</strain>
        <tissue evidence="14">Blood</tissue>
    </source>
</reference>
<feature type="compositionally biased region" description="Basic and acidic residues" evidence="11">
    <location>
        <begin position="486"/>
        <end position="502"/>
    </location>
</feature>
<evidence type="ECO:0000256" key="10">
    <source>
        <dbReference type="ARBA" id="ARBA00037499"/>
    </source>
</evidence>
<keyword evidence="7" id="KW-0238">DNA-binding</keyword>
<feature type="compositionally biased region" description="Low complexity" evidence="11">
    <location>
        <begin position="476"/>
        <end position="485"/>
    </location>
</feature>
<evidence type="ECO:0000256" key="4">
    <source>
        <dbReference type="ARBA" id="ARBA00022782"/>
    </source>
</evidence>
<dbReference type="InterPro" id="IPR010578">
    <property type="entry name" value="SIM_C"/>
</dbReference>
<accession>A0ABQ8MS58</accession>
<dbReference type="InterPro" id="IPR036638">
    <property type="entry name" value="HLH_DNA-bd_sf"/>
</dbReference>
<dbReference type="CDD" id="cd00130">
    <property type="entry name" value="PAS"/>
    <property type="match status" value="2"/>
</dbReference>
<proteinExistence type="predicted"/>
<evidence type="ECO:0000256" key="2">
    <source>
        <dbReference type="ARBA" id="ARBA00022473"/>
    </source>
</evidence>
<feature type="domain" description="PAS" evidence="12">
    <location>
        <begin position="231"/>
        <end position="286"/>
    </location>
</feature>
<evidence type="ECO:0000256" key="3">
    <source>
        <dbReference type="ARBA" id="ARBA00022737"/>
    </source>
</evidence>
<evidence type="ECO:0000256" key="5">
    <source>
        <dbReference type="ARBA" id="ARBA00022902"/>
    </source>
</evidence>
<sequence>MKEKSKTAARTRREKENSEFYELAKMLPLPSAITSQLDKASIIRLTSSYLKMRLVFPQDVRRLYIRGGGRREDHVHFGDGVGSSGPFTGEELTNFSCAFCALLLQWSHRRAFTQVELTGNSIYEYVHPADHDEMAAVLTPQPSYHSHFIHEYEVERSFFLRMKCVLAKRNAGLTSGGYKVIHCSGYLKIRPLSLEASPLDGCYQNVGLVAVGHTLPPSAVTEIKLHSNMFMFRASLDMKLIFLDSRVSELTGYEPQDLIEKTLYHHVHSCDSFHLRCAHHLLLVKGQVTTKYYRFLSKHGGWVWVQSYATIVHNSRSSRPHCIVSVNYVLTDTEYKGMALSLDQLNPIKPAFPYANHHEPDDKTPASNSRRKILVSPYSQQFSSFQPERSDSDRDSQWGGSPLTDSASPQRLDHSDASEAACGSLCYALSQGDVMHTCAQTHTRAALCDQSGRYVLGVSGREGWWDATRPDERADGSPGSSGDSGDSSHDNRAFHTSPRESESLMGARQEPIKVEDGRMSDYFSSVCRGPPGTRVASDRLVLRRDDKDGSPASLSGLSSPGSDRLSCRPPSVSPHLQAQGSPLLFSTPDREAADGHTRSLRPLAGCSLEPLNGPENLRGFPAHYDVSAHVHFQTSAAHNGTSVIITNGS</sequence>
<dbReference type="Proteomes" id="UP000830375">
    <property type="component" value="Unassembled WGS sequence"/>
</dbReference>
<dbReference type="NCBIfam" id="TIGR00229">
    <property type="entry name" value="sensory_box"/>
    <property type="match status" value="1"/>
</dbReference>
<evidence type="ECO:0000256" key="11">
    <source>
        <dbReference type="SAM" id="MobiDB-lite"/>
    </source>
</evidence>
<evidence type="ECO:0008006" key="16">
    <source>
        <dbReference type="Google" id="ProtNLM"/>
    </source>
</evidence>
<evidence type="ECO:0000313" key="15">
    <source>
        <dbReference type="Proteomes" id="UP000830375"/>
    </source>
</evidence>
<evidence type="ECO:0000313" key="14">
    <source>
        <dbReference type="EMBL" id="KAI2665662.1"/>
    </source>
</evidence>
<feature type="region of interest" description="Disordered" evidence="11">
    <location>
        <begin position="381"/>
        <end position="415"/>
    </location>
</feature>
<dbReference type="Gene3D" id="3.30.450.20">
    <property type="entry name" value="PAS domain"/>
    <property type="match status" value="2"/>
</dbReference>
<dbReference type="PROSITE" id="PS50888">
    <property type="entry name" value="BHLH"/>
    <property type="match status" value="1"/>
</dbReference>
<comment type="function">
    <text evidence="10">Transcriptional factor that may have pleiotropic effects during embryogenesis and in the adult.</text>
</comment>
<dbReference type="SUPFAM" id="SSF47459">
    <property type="entry name" value="HLH, helix-loop-helix DNA-binding domain"/>
    <property type="match status" value="1"/>
</dbReference>
<dbReference type="Gene3D" id="4.10.280.10">
    <property type="entry name" value="Helix-loop-helix DNA-binding domain"/>
    <property type="match status" value="1"/>
</dbReference>
<dbReference type="Pfam" id="PF06621">
    <property type="entry name" value="SIM_C"/>
    <property type="match status" value="1"/>
</dbReference>
<dbReference type="InterPro" id="IPR001610">
    <property type="entry name" value="PAC"/>
</dbReference>
<keyword evidence="6" id="KW-0805">Transcription regulation</keyword>
<comment type="subcellular location">
    <subcellularLocation>
        <location evidence="1">Nucleus</location>
    </subcellularLocation>
</comment>
<keyword evidence="15" id="KW-1185">Reference proteome</keyword>
<keyword evidence="4" id="KW-0221">Differentiation</keyword>
<evidence type="ECO:0000259" key="13">
    <source>
        <dbReference type="PROSITE" id="PS50888"/>
    </source>
</evidence>